<feature type="domain" description="SMODS and SLOG-associating 2TM effector" evidence="3">
    <location>
        <begin position="135"/>
        <end position="228"/>
    </location>
</feature>
<evidence type="ECO:0000256" key="2">
    <source>
        <dbReference type="SAM" id="Phobius"/>
    </source>
</evidence>
<dbReference type="PANTHER" id="PTHR38793:SF1">
    <property type="entry name" value="SMODS AND SLOG-ASSOCIATING 2TM EFFECTOR DOMAIN-CONTAINING PROTEIN"/>
    <property type="match status" value="1"/>
</dbReference>
<dbReference type="EMBL" id="CAJVRL010000081">
    <property type="protein sequence ID" value="CAG8958308.1"/>
    <property type="molecule type" value="Genomic_DNA"/>
</dbReference>
<keyword evidence="2" id="KW-1133">Transmembrane helix</keyword>
<dbReference type="PANTHER" id="PTHR38793">
    <property type="entry name" value="SLATT_FUNGAL DOMAIN-CONTAINING PROTEIN-RELATED"/>
    <property type="match status" value="1"/>
</dbReference>
<evidence type="ECO:0000313" key="4">
    <source>
        <dbReference type="EMBL" id="CAG8958308.1"/>
    </source>
</evidence>
<proteinExistence type="predicted"/>
<gene>
    <name evidence="4" type="ORF">HYFRA_00000663</name>
</gene>
<dbReference type="OrthoDB" id="5398270at2759"/>
<comment type="caution">
    <text evidence="4">The sequence shown here is derived from an EMBL/GenBank/DDBJ whole genome shotgun (WGS) entry which is preliminary data.</text>
</comment>
<sequence length="312" mass="33296">MAFEISLALPGKEVATGSKPLRDSTRTKTQTFPRSQLHLHHASKIKMASSTVPAANDFQPGFRGSGNQPSSLRDLESGLHSPAAATKTEYLTHIPEDYIVAIERALGGPPHSEHNLIQHFWPAFGLKEGIYKQVTKYRYFAQYKFYLVSALYNLCLIAQLVLGAALTSLSAAASTKNGIAITIIAAANTVNAGVLALLHGSGLPARLRSDMTEYEKVATWMEEVMRGGVALGVVMTGAPGDNEVTVRDRVVGEATKRFLKARGTVEKNKPSAYSGHSSQHTSPGSHAPTQHPTGTGAGTAPPTRQSTAVGRL</sequence>
<feature type="transmembrane region" description="Helical" evidence="2">
    <location>
        <begin position="178"/>
        <end position="198"/>
    </location>
</feature>
<dbReference type="Pfam" id="PF18142">
    <property type="entry name" value="SLATT_fungal"/>
    <property type="match status" value="1"/>
</dbReference>
<protein>
    <recommendedName>
        <fullName evidence="3">SMODS and SLOG-associating 2TM effector domain-containing protein</fullName>
    </recommendedName>
</protein>
<dbReference type="InterPro" id="IPR041622">
    <property type="entry name" value="SLATT_fungi"/>
</dbReference>
<feature type="compositionally biased region" description="Low complexity" evidence="1">
    <location>
        <begin position="287"/>
        <end position="303"/>
    </location>
</feature>
<evidence type="ECO:0000259" key="3">
    <source>
        <dbReference type="Pfam" id="PF18142"/>
    </source>
</evidence>
<keyword evidence="2" id="KW-0812">Transmembrane</keyword>
<feature type="region of interest" description="Disordered" evidence="1">
    <location>
        <begin position="261"/>
        <end position="312"/>
    </location>
</feature>
<reference evidence="4" key="1">
    <citation type="submission" date="2021-07" db="EMBL/GenBank/DDBJ databases">
        <authorList>
            <person name="Durling M."/>
        </authorList>
    </citation>
    <scope>NUCLEOTIDE SEQUENCE</scope>
</reference>
<dbReference type="AlphaFoldDB" id="A0A9N9L538"/>
<dbReference type="NCBIfam" id="NF033635">
    <property type="entry name" value="SLATT_fungal"/>
    <property type="match status" value="1"/>
</dbReference>
<name>A0A9N9L538_9HELO</name>
<evidence type="ECO:0000313" key="5">
    <source>
        <dbReference type="Proteomes" id="UP000696280"/>
    </source>
</evidence>
<feature type="region of interest" description="Disordered" evidence="1">
    <location>
        <begin position="57"/>
        <end position="78"/>
    </location>
</feature>
<dbReference type="Proteomes" id="UP000696280">
    <property type="component" value="Unassembled WGS sequence"/>
</dbReference>
<feature type="compositionally biased region" description="Polar residues" evidence="1">
    <location>
        <begin position="274"/>
        <end position="284"/>
    </location>
</feature>
<keyword evidence="5" id="KW-1185">Reference proteome</keyword>
<evidence type="ECO:0000256" key="1">
    <source>
        <dbReference type="SAM" id="MobiDB-lite"/>
    </source>
</evidence>
<accession>A0A9N9L538</accession>
<keyword evidence="2" id="KW-0472">Membrane</keyword>
<feature type="transmembrane region" description="Helical" evidence="2">
    <location>
        <begin position="145"/>
        <end position="166"/>
    </location>
</feature>
<organism evidence="4 5">
    <name type="scientific">Hymenoscyphus fraxineus</name>
    <dbReference type="NCBI Taxonomy" id="746836"/>
    <lineage>
        <taxon>Eukaryota</taxon>
        <taxon>Fungi</taxon>
        <taxon>Dikarya</taxon>
        <taxon>Ascomycota</taxon>
        <taxon>Pezizomycotina</taxon>
        <taxon>Leotiomycetes</taxon>
        <taxon>Helotiales</taxon>
        <taxon>Helotiaceae</taxon>
        <taxon>Hymenoscyphus</taxon>
    </lineage>
</organism>